<reference evidence="6" key="1">
    <citation type="submission" date="2020-01" db="EMBL/GenBank/DDBJ databases">
        <authorList>
            <consortium name="DOE Joint Genome Institute"/>
            <person name="Haridas S."/>
            <person name="Albert R."/>
            <person name="Binder M."/>
            <person name="Bloem J."/>
            <person name="Labutti K."/>
            <person name="Salamov A."/>
            <person name="Andreopoulos B."/>
            <person name="Baker S.E."/>
            <person name="Barry K."/>
            <person name="Bills G."/>
            <person name="Bluhm B.H."/>
            <person name="Cannon C."/>
            <person name="Castanera R."/>
            <person name="Culley D.E."/>
            <person name="Daum C."/>
            <person name="Ezra D."/>
            <person name="Gonzalez J.B."/>
            <person name="Henrissat B."/>
            <person name="Kuo A."/>
            <person name="Liang C."/>
            <person name="Lipzen A."/>
            <person name="Lutzoni F."/>
            <person name="Magnuson J."/>
            <person name="Mondo S."/>
            <person name="Nolan M."/>
            <person name="Ohm R."/>
            <person name="Pangilinan J."/>
            <person name="Park H.-J."/>
            <person name="Ramirez L."/>
            <person name="Alfaro M."/>
            <person name="Sun H."/>
            <person name="Tritt A."/>
            <person name="Yoshinaga Y."/>
            <person name="Zwiers L.-H."/>
            <person name="Turgeon B.G."/>
            <person name="Goodwin S.B."/>
            <person name="Spatafora J.W."/>
            <person name="Crous P.W."/>
            <person name="Grigoriev I.V."/>
        </authorList>
    </citation>
    <scope>NUCLEOTIDE SEQUENCE</scope>
    <source>
        <strain evidence="6">CBS 394.84</strain>
    </source>
</reference>
<evidence type="ECO:0000256" key="2">
    <source>
        <dbReference type="ARBA" id="ARBA00022771"/>
    </source>
</evidence>
<accession>A0A9P4GTJ3</accession>
<organism evidence="6 7">
    <name type="scientific">Cucurbitaria berberidis CBS 394.84</name>
    <dbReference type="NCBI Taxonomy" id="1168544"/>
    <lineage>
        <taxon>Eukaryota</taxon>
        <taxon>Fungi</taxon>
        <taxon>Dikarya</taxon>
        <taxon>Ascomycota</taxon>
        <taxon>Pezizomycotina</taxon>
        <taxon>Dothideomycetes</taxon>
        <taxon>Pleosporomycetidae</taxon>
        <taxon>Pleosporales</taxon>
        <taxon>Pleosporineae</taxon>
        <taxon>Cucurbitariaceae</taxon>
        <taxon>Cucurbitaria</taxon>
    </lineage>
</organism>
<name>A0A9P4GTJ3_9PLEO</name>
<dbReference type="GO" id="GO:0008270">
    <property type="term" value="F:zinc ion binding"/>
    <property type="evidence" value="ECO:0007669"/>
    <property type="project" value="UniProtKB-KW"/>
</dbReference>
<dbReference type="SMART" id="SM00184">
    <property type="entry name" value="RING"/>
    <property type="match status" value="1"/>
</dbReference>
<keyword evidence="1" id="KW-0479">Metal-binding</keyword>
<dbReference type="Pfam" id="PF13639">
    <property type="entry name" value="zf-RING_2"/>
    <property type="match status" value="1"/>
</dbReference>
<dbReference type="EMBL" id="ML976614">
    <property type="protein sequence ID" value="KAF1851067.1"/>
    <property type="molecule type" value="Genomic_DNA"/>
</dbReference>
<dbReference type="PANTHER" id="PTHR45969:SF69">
    <property type="entry name" value="FINGER DOMAIN PROTEIN, PUTATIVE (AFU_ORTHOLOGUE AFUA_3G12190)-RELATED"/>
    <property type="match status" value="1"/>
</dbReference>
<evidence type="ECO:0000256" key="4">
    <source>
        <dbReference type="PROSITE-ProRule" id="PRU00175"/>
    </source>
</evidence>
<sequence>MGASKTVPSSLKEFLENGIETVVCSICTEPFDEKHVVVEIKDCGHQFGQICLEKWLEQNKTQGTCPMCRDVLFSVPRPKHKLITIAPVSPTRFCEYYNQVDNVVASAHSGFLARLWSNLYRMYADGEVHLSRATMQAFDSLSGPEHDALYPYIRRIRRLGISRTWGTCIVTSLIHTLIHFTACCDSDFRPSNAVWRAFLLFHAEAGNALLDWGDIRDAAWRLQQCHTDGRATGNQWQVLYLFLYLMAIHRAQKCGTTPIYKIKDIRDLLTVLNCERSSSVAQTRDTNTRLFLSAAGHVLDRSKIDAEFGKDDRSRRLLSHTTDLAQLKKDVEGLWLEGLAIGTAEIAAGFPDNWWSGP</sequence>
<dbReference type="RefSeq" id="XP_040793630.1">
    <property type="nucleotide sequence ID" value="XM_040930709.1"/>
</dbReference>
<keyword evidence="2 4" id="KW-0863">Zinc-finger</keyword>
<comment type="caution">
    <text evidence="6">The sequence shown here is derived from an EMBL/GenBank/DDBJ whole genome shotgun (WGS) entry which is preliminary data.</text>
</comment>
<gene>
    <name evidence="6" type="ORF">K460DRAFT_328629</name>
</gene>
<dbReference type="AlphaFoldDB" id="A0A9P4GTJ3"/>
<evidence type="ECO:0000313" key="7">
    <source>
        <dbReference type="Proteomes" id="UP000800039"/>
    </source>
</evidence>
<dbReference type="GO" id="GO:0016567">
    <property type="term" value="P:protein ubiquitination"/>
    <property type="evidence" value="ECO:0007669"/>
    <property type="project" value="TreeGrafter"/>
</dbReference>
<dbReference type="Proteomes" id="UP000800039">
    <property type="component" value="Unassembled WGS sequence"/>
</dbReference>
<keyword evidence="3" id="KW-0862">Zinc</keyword>
<dbReference type="GeneID" id="63847961"/>
<evidence type="ECO:0000259" key="5">
    <source>
        <dbReference type="PROSITE" id="PS50089"/>
    </source>
</evidence>
<dbReference type="PANTHER" id="PTHR45969">
    <property type="entry name" value="RING ZINC FINGER PROTEIN-RELATED"/>
    <property type="match status" value="1"/>
</dbReference>
<proteinExistence type="predicted"/>
<dbReference type="PROSITE" id="PS50089">
    <property type="entry name" value="ZF_RING_2"/>
    <property type="match status" value="1"/>
</dbReference>
<keyword evidence="7" id="KW-1185">Reference proteome</keyword>
<evidence type="ECO:0000256" key="1">
    <source>
        <dbReference type="ARBA" id="ARBA00022723"/>
    </source>
</evidence>
<dbReference type="OrthoDB" id="2849579at2759"/>
<feature type="domain" description="RING-type" evidence="5">
    <location>
        <begin position="24"/>
        <end position="69"/>
    </location>
</feature>
<protein>
    <recommendedName>
        <fullName evidence="5">RING-type domain-containing protein</fullName>
    </recommendedName>
</protein>
<dbReference type="InterPro" id="IPR001841">
    <property type="entry name" value="Znf_RING"/>
</dbReference>
<dbReference type="Gene3D" id="3.30.40.10">
    <property type="entry name" value="Zinc/RING finger domain, C3HC4 (zinc finger)"/>
    <property type="match status" value="1"/>
</dbReference>
<dbReference type="SUPFAM" id="SSF57850">
    <property type="entry name" value="RING/U-box"/>
    <property type="match status" value="1"/>
</dbReference>
<dbReference type="InterPro" id="IPR013083">
    <property type="entry name" value="Znf_RING/FYVE/PHD"/>
</dbReference>
<dbReference type="GO" id="GO:0061630">
    <property type="term" value="F:ubiquitin protein ligase activity"/>
    <property type="evidence" value="ECO:0007669"/>
    <property type="project" value="TreeGrafter"/>
</dbReference>
<evidence type="ECO:0000313" key="6">
    <source>
        <dbReference type="EMBL" id="KAF1851067.1"/>
    </source>
</evidence>
<evidence type="ECO:0000256" key="3">
    <source>
        <dbReference type="ARBA" id="ARBA00022833"/>
    </source>
</evidence>